<sequence>MDSLKVVDLGECLRAFESIKPYLKMKAQAVKGLSANTQMSRDEILSKHMADEMMLAHTLVAPANIISAFLPPAFPPSTEPLGNLKKVLIKSLRFETHHRGQFLLLRTVTKAHRMVSVNAVVVEDESGSVGSMELFNHRKELSGSHSLREGTLLLLKEPYVEVMPDGDFSIRVDHLSDIWIVPEFDVLSPSFWRKGVTEGVENAFFWKEKGNQSSEQNDYRSAVHKALEANPPPELLIEGQCNRALAFLEIDRFDAALSDANNALKPPMLSGKALFGKAQALNQLRRFKESCETHAILAEMYPKDSLAALEYARTRVRLAEQESGEFDFKKMAEEAKNHSPLILDHSTYIDPVVVKKTLSHGRGLFTTKAVRAGDLLLCEKAFALAVHDEPKGNLWLFLSGDTDTATVGTQVMLIELIARRLLNNPSLLPGFLDLYHGSHESIDVLEVDGLPVIDTFLVENILRFNTFAYDTPPHTSQNECVTGDNGAPEENGANLYPTGIWSKASYINHSCQKNSEQSFIGDMMIVRATRDLPPNTEITIAYRSPVSYDLKNTPIDLKNWGFKCDWILCQDALNTNSDAMSTRNRTLSELDGLFKEPHIRFKAIKRKISKVEATYREPVSNVPRLALRSSWASLATAYGKCQKYEKAVETALKFFECLGFVIKGGKIPNVSGDPLVVEE</sequence>
<organism evidence="2 3">
    <name type="scientific">Penicillium salamii</name>
    <dbReference type="NCBI Taxonomy" id="1612424"/>
    <lineage>
        <taxon>Eukaryota</taxon>
        <taxon>Fungi</taxon>
        <taxon>Dikarya</taxon>
        <taxon>Ascomycota</taxon>
        <taxon>Pezizomycotina</taxon>
        <taxon>Eurotiomycetes</taxon>
        <taxon>Eurotiomycetidae</taxon>
        <taxon>Eurotiales</taxon>
        <taxon>Aspergillaceae</taxon>
        <taxon>Penicillium</taxon>
    </lineage>
</organism>
<proteinExistence type="predicted"/>
<name>A0A9W4JW25_9EURO</name>
<dbReference type="SMART" id="SM00317">
    <property type="entry name" value="SET"/>
    <property type="match status" value="1"/>
</dbReference>
<dbReference type="Pfam" id="PF00856">
    <property type="entry name" value="SET"/>
    <property type="match status" value="1"/>
</dbReference>
<dbReference type="PANTHER" id="PTHR47643:SF2">
    <property type="entry name" value="TPR DOMAIN PROTEIN (AFU_ORTHOLOGUE AFUA_5G12710)"/>
    <property type="match status" value="1"/>
</dbReference>
<dbReference type="Proteomes" id="UP001152592">
    <property type="component" value="Unassembled WGS sequence"/>
</dbReference>
<dbReference type="PROSITE" id="PS50280">
    <property type="entry name" value="SET"/>
    <property type="match status" value="1"/>
</dbReference>
<dbReference type="SUPFAM" id="SSF82199">
    <property type="entry name" value="SET domain"/>
    <property type="match status" value="1"/>
</dbReference>
<dbReference type="SUPFAM" id="SSF48452">
    <property type="entry name" value="TPR-like"/>
    <property type="match status" value="1"/>
</dbReference>
<protein>
    <recommendedName>
        <fullName evidence="1">SET domain-containing protein</fullName>
    </recommendedName>
</protein>
<dbReference type="InterPro" id="IPR001214">
    <property type="entry name" value="SET_dom"/>
</dbReference>
<reference evidence="2" key="1">
    <citation type="submission" date="2021-07" db="EMBL/GenBank/DDBJ databases">
        <authorList>
            <person name="Branca A.L. A."/>
        </authorList>
    </citation>
    <scope>NUCLEOTIDE SEQUENCE</scope>
</reference>
<comment type="caution">
    <text evidence="2">The sequence shown here is derived from an EMBL/GenBank/DDBJ whole genome shotgun (WGS) entry which is preliminary data.</text>
</comment>
<dbReference type="InterPro" id="IPR011990">
    <property type="entry name" value="TPR-like_helical_dom_sf"/>
</dbReference>
<dbReference type="PANTHER" id="PTHR47643">
    <property type="entry name" value="TPR DOMAIN PROTEIN (AFU_ORTHOLOGUE AFUA_5G12710)"/>
    <property type="match status" value="1"/>
</dbReference>
<dbReference type="AlphaFoldDB" id="A0A9W4JW25"/>
<evidence type="ECO:0000313" key="2">
    <source>
        <dbReference type="EMBL" id="CAG8423235.1"/>
    </source>
</evidence>
<accession>A0A9W4JW25</accession>
<evidence type="ECO:0000313" key="3">
    <source>
        <dbReference type="Proteomes" id="UP001152592"/>
    </source>
</evidence>
<dbReference type="InterPro" id="IPR053209">
    <property type="entry name" value="Gramillin-biosynth_MTr"/>
</dbReference>
<dbReference type="Gene3D" id="2.170.270.10">
    <property type="entry name" value="SET domain"/>
    <property type="match status" value="1"/>
</dbReference>
<dbReference type="Gene3D" id="1.25.40.10">
    <property type="entry name" value="Tetratricopeptide repeat domain"/>
    <property type="match status" value="1"/>
</dbReference>
<evidence type="ECO:0000259" key="1">
    <source>
        <dbReference type="PROSITE" id="PS50280"/>
    </source>
</evidence>
<dbReference type="EMBL" id="CAJVPD010000284">
    <property type="protein sequence ID" value="CAG8423235.1"/>
    <property type="molecule type" value="Genomic_DNA"/>
</dbReference>
<dbReference type="OrthoDB" id="7881616at2759"/>
<dbReference type="InterPro" id="IPR046341">
    <property type="entry name" value="SET_dom_sf"/>
</dbReference>
<gene>
    <name evidence="2" type="ORF">PSALAMII_LOCUS9973</name>
</gene>
<feature type="domain" description="SET" evidence="1">
    <location>
        <begin position="350"/>
        <end position="543"/>
    </location>
</feature>